<comment type="caution">
    <text evidence="2">The sequence shown here is derived from an EMBL/GenBank/DDBJ whole genome shotgun (WGS) entry which is preliminary data.</text>
</comment>
<dbReference type="AlphaFoldDB" id="A0A438CGX2"/>
<dbReference type="PANTHER" id="PTHR11439">
    <property type="entry name" value="GAG-POL-RELATED RETROTRANSPOSON"/>
    <property type="match status" value="1"/>
</dbReference>
<reference evidence="2 3" key="1">
    <citation type="journal article" date="2018" name="PLoS Genet.">
        <title>Population sequencing reveals clonal diversity and ancestral inbreeding in the grapevine cultivar Chardonnay.</title>
        <authorList>
            <person name="Roach M.J."/>
            <person name="Johnson D.L."/>
            <person name="Bohlmann J."/>
            <person name="van Vuuren H.J."/>
            <person name="Jones S.J."/>
            <person name="Pretorius I.S."/>
            <person name="Schmidt S.A."/>
            <person name="Borneman A.R."/>
        </authorList>
    </citation>
    <scope>NUCLEOTIDE SEQUENCE [LARGE SCALE GENOMIC DNA]</scope>
    <source>
        <strain evidence="3">cv. Chardonnay</strain>
        <tissue evidence="2">Leaf</tissue>
    </source>
</reference>
<proteinExistence type="predicted"/>
<organism evidence="2 3">
    <name type="scientific">Vitis vinifera</name>
    <name type="common">Grape</name>
    <dbReference type="NCBI Taxonomy" id="29760"/>
    <lineage>
        <taxon>Eukaryota</taxon>
        <taxon>Viridiplantae</taxon>
        <taxon>Streptophyta</taxon>
        <taxon>Embryophyta</taxon>
        <taxon>Tracheophyta</taxon>
        <taxon>Spermatophyta</taxon>
        <taxon>Magnoliopsida</taxon>
        <taxon>eudicotyledons</taxon>
        <taxon>Gunneridae</taxon>
        <taxon>Pentapetalae</taxon>
        <taxon>rosids</taxon>
        <taxon>Vitales</taxon>
        <taxon>Vitaceae</taxon>
        <taxon>Viteae</taxon>
        <taxon>Vitis</taxon>
    </lineage>
</organism>
<gene>
    <name evidence="2" type="primary">RE1_353</name>
    <name evidence="2" type="ORF">CK203_112791</name>
</gene>
<feature type="domain" description="Reverse transcriptase Ty1/copia-type" evidence="1">
    <location>
        <begin position="1"/>
        <end position="56"/>
    </location>
</feature>
<sequence>MHSEFEMSMMGELNYFLGLQIKQLKEGTFINQAKYIKDLLKRFNMEEAKVMKTPMSSSIKLDMDEKESHLSAVKRILRYLKGTMNIGLWYPKGDNFELIGFSDADFAGCRVERKSTSGTCHFLGHSLVSWHSKKQNSVALSTAEAEYIAAGGRPVEESVDRFVGAGNLKGPRASVFFTVLWHSSKTLHLPAFRDQFGLFLGPISGFGVFFDEI</sequence>
<name>A0A438CGX2_VITVI</name>
<dbReference type="EMBL" id="QGNW01002233">
    <property type="protein sequence ID" value="RVW22468.1"/>
    <property type="molecule type" value="Genomic_DNA"/>
</dbReference>
<dbReference type="Pfam" id="PF07727">
    <property type="entry name" value="RVT_2"/>
    <property type="match status" value="1"/>
</dbReference>
<dbReference type="CDD" id="cd09272">
    <property type="entry name" value="RNase_HI_RT_Ty1"/>
    <property type="match status" value="1"/>
</dbReference>
<accession>A0A438CGX2</accession>
<evidence type="ECO:0000313" key="3">
    <source>
        <dbReference type="Proteomes" id="UP000288805"/>
    </source>
</evidence>
<dbReference type="PANTHER" id="PTHR11439:SF486">
    <property type="entry name" value="RLK (RECEPTOR-LIKE KINASE) PROTEIN, PUTATIVE-RELATED"/>
    <property type="match status" value="1"/>
</dbReference>
<evidence type="ECO:0000313" key="2">
    <source>
        <dbReference type="EMBL" id="RVW22468.1"/>
    </source>
</evidence>
<evidence type="ECO:0000259" key="1">
    <source>
        <dbReference type="Pfam" id="PF07727"/>
    </source>
</evidence>
<dbReference type="InterPro" id="IPR013103">
    <property type="entry name" value="RVT_2"/>
</dbReference>
<protein>
    <submittedName>
        <fullName evidence="2">Retrovirus-related Pol polyprotein from transposon RE1</fullName>
    </submittedName>
</protein>
<dbReference type="Proteomes" id="UP000288805">
    <property type="component" value="Unassembled WGS sequence"/>
</dbReference>